<organism evidence="2 3">
    <name type="scientific">Tanacetum coccineum</name>
    <dbReference type="NCBI Taxonomy" id="301880"/>
    <lineage>
        <taxon>Eukaryota</taxon>
        <taxon>Viridiplantae</taxon>
        <taxon>Streptophyta</taxon>
        <taxon>Embryophyta</taxon>
        <taxon>Tracheophyta</taxon>
        <taxon>Spermatophyta</taxon>
        <taxon>Magnoliopsida</taxon>
        <taxon>eudicotyledons</taxon>
        <taxon>Gunneridae</taxon>
        <taxon>Pentapetalae</taxon>
        <taxon>asterids</taxon>
        <taxon>campanulids</taxon>
        <taxon>Asterales</taxon>
        <taxon>Asteraceae</taxon>
        <taxon>Asteroideae</taxon>
        <taxon>Anthemideae</taxon>
        <taxon>Anthemidinae</taxon>
        <taxon>Tanacetum</taxon>
    </lineage>
</organism>
<gene>
    <name evidence="2" type="ORF">Tco_0704509</name>
</gene>
<feature type="compositionally biased region" description="Basic and acidic residues" evidence="1">
    <location>
        <begin position="264"/>
        <end position="276"/>
    </location>
</feature>
<evidence type="ECO:0000313" key="2">
    <source>
        <dbReference type="EMBL" id="GJS71668.1"/>
    </source>
</evidence>
<evidence type="ECO:0000313" key="3">
    <source>
        <dbReference type="Proteomes" id="UP001151760"/>
    </source>
</evidence>
<feature type="region of interest" description="Disordered" evidence="1">
    <location>
        <begin position="254"/>
        <end position="276"/>
    </location>
</feature>
<feature type="region of interest" description="Disordered" evidence="1">
    <location>
        <begin position="61"/>
        <end position="110"/>
    </location>
</feature>
<evidence type="ECO:0000256" key="1">
    <source>
        <dbReference type="SAM" id="MobiDB-lite"/>
    </source>
</evidence>
<reference evidence="2" key="2">
    <citation type="submission" date="2022-01" db="EMBL/GenBank/DDBJ databases">
        <authorList>
            <person name="Yamashiro T."/>
            <person name="Shiraishi A."/>
            <person name="Satake H."/>
            <person name="Nakayama K."/>
        </authorList>
    </citation>
    <scope>NUCLEOTIDE SEQUENCE</scope>
</reference>
<name>A0ABQ4Y211_9ASTR</name>
<accession>A0ABQ4Y211</accession>
<keyword evidence="3" id="KW-1185">Reference proteome</keyword>
<proteinExistence type="predicted"/>
<reference evidence="2" key="1">
    <citation type="journal article" date="2022" name="Int. J. Mol. Sci.">
        <title>Draft Genome of Tanacetum Coccineum: Genomic Comparison of Closely Related Tanacetum-Family Plants.</title>
        <authorList>
            <person name="Yamashiro T."/>
            <person name="Shiraishi A."/>
            <person name="Nakayama K."/>
            <person name="Satake H."/>
        </authorList>
    </citation>
    <scope>NUCLEOTIDE SEQUENCE</scope>
</reference>
<dbReference type="Proteomes" id="UP001151760">
    <property type="component" value="Unassembled WGS sequence"/>
</dbReference>
<protein>
    <submittedName>
        <fullName evidence="2">Uncharacterized protein</fullName>
    </submittedName>
</protein>
<comment type="caution">
    <text evidence="2">The sequence shown here is derived from an EMBL/GenBank/DDBJ whole genome shotgun (WGS) entry which is preliminary data.</text>
</comment>
<sequence>MTKVIKGEFEKLESLMISDVSLTCNTSLEIFNEEFNRMSRMDDDLFTYEVEIAKVTHIPCDLKKEDDSEQQMSHESNDDMEYDPSNARGDDEVELTDEESSDSEDEDEVAKKFRIETNVFDFETPLCGPSRSLNKDVPWVHKKPWADDGAWKEPTQVEHHCEPFNYKNGCSKWPTCSLRDDGYCNGGNLLGAYIVGNALRYQDFEWYEDLKDGKLKEEALKNKAVMEGIIEDEDDELSNEGWRRWNIYENTNYGHEERENEMEHEDKERCELFDDS</sequence>
<dbReference type="EMBL" id="BQNB010010023">
    <property type="protein sequence ID" value="GJS71668.1"/>
    <property type="molecule type" value="Genomic_DNA"/>
</dbReference>
<feature type="compositionally biased region" description="Acidic residues" evidence="1">
    <location>
        <begin position="91"/>
        <end position="108"/>
    </location>
</feature>